<feature type="compositionally biased region" description="Low complexity" evidence="1">
    <location>
        <begin position="180"/>
        <end position="201"/>
    </location>
</feature>
<feature type="region of interest" description="Disordered" evidence="1">
    <location>
        <begin position="136"/>
        <end position="208"/>
    </location>
</feature>
<sequence length="208" mass="22700">MKSISIGTIAFVGMATLLSAEVPRKAPITRYTKLWTESLFTTKPPPLTAQEEKNPLEDYTLAGISPISDGYRITVLNRKNPEDRISFDSNDSKAAFKLVSVKKGDRPMDTVVRLSAGSKTGTVRFEPELLTLKAAPIQQPNNPNPNAAQLPPGVTNNANQNANNGNVRQPRPRAVPPPTTGTSNSRGQNNNGTQRQQGNNTRQERRGR</sequence>
<reference evidence="2" key="1">
    <citation type="submission" date="2021-01" db="EMBL/GenBank/DDBJ databases">
        <title>Modified the classification status of verrucomicrobia.</title>
        <authorList>
            <person name="Feng X."/>
        </authorList>
    </citation>
    <scope>NUCLEOTIDE SEQUENCE</scope>
    <source>
        <strain evidence="2">KCTC 22041</strain>
    </source>
</reference>
<proteinExistence type="predicted"/>
<evidence type="ECO:0000313" key="3">
    <source>
        <dbReference type="Proteomes" id="UP000603141"/>
    </source>
</evidence>
<organism evidence="2 3">
    <name type="scientific">Luteolibacter pohnpeiensis</name>
    <dbReference type="NCBI Taxonomy" id="454153"/>
    <lineage>
        <taxon>Bacteria</taxon>
        <taxon>Pseudomonadati</taxon>
        <taxon>Verrucomicrobiota</taxon>
        <taxon>Verrucomicrobiia</taxon>
        <taxon>Verrucomicrobiales</taxon>
        <taxon>Verrucomicrobiaceae</taxon>
        <taxon>Luteolibacter</taxon>
    </lineage>
</organism>
<feature type="compositionally biased region" description="Low complexity" evidence="1">
    <location>
        <begin position="136"/>
        <end position="169"/>
    </location>
</feature>
<protein>
    <submittedName>
        <fullName evidence="2">Uncharacterized protein</fullName>
    </submittedName>
</protein>
<dbReference type="Proteomes" id="UP000603141">
    <property type="component" value="Unassembled WGS sequence"/>
</dbReference>
<keyword evidence="3" id="KW-1185">Reference proteome</keyword>
<evidence type="ECO:0000256" key="1">
    <source>
        <dbReference type="SAM" id="MobiDB-lite"/>
    </source>
</evidence>
<evidence type="ECO:0000313" key="2">
    <source>
        <dbReference type="EMBL" id="MBK1882945.1"/>
    </source>
</evidence>
<accession>A0A934S7X0</accession>
<name>A0A934S7X0_9BACT</name>
<dbReference type="AlphaFoldDB" id="A0A934S7X0"/>
<dbReference type="EMBL" id="JAENIJ010000015">
    <property type="protein sequence ID" value="MBK1882945.1"/>
    <property type="molecule type" value="Genomic_DNA"/>
</dbReference>
<comment type="caution">
    <text evidence="2">The sequence shown here is derived from an EMBL/GenBank/DDBJ whole genome shotgun (WGS) entry which is preliminary data.</text>
</comment>
<gene>
    <name evidence="2" type="ORF">JIN85_10990</name>
</gene>
<dbReference type="RefSeq" id="WP_200270562.1">
    <property type="nucleotide sequence ID" value="NZ_JAENIJ010000015.1"/>
</dbReference>